<proteinExistence type="predicted"/>
<evidence type="ECO:0000256" key="3">
    <source>
        <dbReference type="ARBA" id="ARBA00022989"/>
    </source>
</evidence>
<keyword evidence="2 5" id="KW-0812">Transmembrane</keyword>
<evidence type="ECO:0000259" key="6">
    <source>
        <dbReference type="Pfam" id="PF04116"/>
    </source>
</evidence>
<gene>
    <name evidence="7" type="ORF">E4633_19990</name>
</gene>
<evidence type="ECO:0000256" key="2">
    <source>
        <dbReference type="ARBA" id="ARBA00022692"/>
    </source>
</evidence>
<reference evidence="7 8" key="1">
    <citation type="submission" date="2019-04" db="EMBL/GenBank/DDBJ databases">
        <title>Geobacter oryzae sp. nov., ferric-reducing bacteria isolated from paddy soil.</title>
        <authorList>
            <person name="Xu Z."/>
            <person name="Masuda Y."/>
            <person name="Itoh H."/>
            <person name="Senoo K."/>
        </authorList>
    </citation>
    <scope>NUCLEOTIDE SEQUENCE [LARGE SCALE GENOMIC DNA]</scope>
    <source>
        <strain evidence="7 8">Red111</strain>
    </source>
</reference>
<keyword evidence="4 5" id="KW-0472">Membrane</keyword>
<dbReference type="AlphaFoldDB" id="A0A4S1C9Y8"/>
<accession>A0A4S1C9Y8</accession>
<dbReference type="PANTHER" id="PTHR11863">
    <property type="entry name" value="STEROL DESATURASE"/>
    <property type="match status" value="1"/>
</dbReference>
<evidence type="ECO:0000313" key="8">
    <source>
        <dbReference type="Proteomes" id="UP000306416"/>
    </source>
</evidence>
<dbReference type="RefSeq" id="WP_135873057.1">
    <property type="nucleotide sequence ID" value="NZ_SRSC01000006.1"/>
</dbReference>
<name>A0A4S1C9Y8_9BACT</name>
<dbReference type="Proteomes" id="UP000306416">
    <property type="component" value="Unassembled WGS sequence"/>
</dbReference>
<keyword evidence="8" id="KW-1185">Reference proteome</keyword>
<dbReference type="EMBL" id="SRSC01000006">
    <property type="protein sequence ID" value="TGU70085.1"/>
    <property type="molecule type" value="Genomic_DNA"/>
</dbReference>
<dbReference type="InterPro" id="IPR050307">
    <property type="entry name" value="Sterol_Desaturase_Related"/>
</dbReference>
<dbReference type="GO" id="GO:0016491">
    <property type="term" value="F:oxidoreductase activity"/>
    <property type="evidence" value="ECO:0007669"/>
    <property type="project" value="InterPro"/>
</dbReference>
<comment type="caution">
    <text evidence="7">The sequence shown here is derived from an EMBL/GenBank/DDBJ whole genome shotgun (WGS) entry which is preliminary data.</text>
</comment>
<feature type="transmembrane region" description="Helical" evidence="5">
    <location>
        <begin position="93"/>
        <end position="113"/>
    </location>
</feature>
<dbReference type="GO" id="GO:0008610">
    <property type="term" value="P:lipid biosynthetic process"/>
    <property type="evidence" value="ECO:0007669"/>
    <property type="project" value="InterPro"/>
</dbReference>
<feature type="transmembrane region" description="Helical" evidence="5">
    <location>
        <begin position="52"/>
        <end position="73"/>
    </location>
</feature>
<dbReference type="Pfam" id="PF04116">
    <property type="entry name" value="FA_hydroxylase"/>
    <property type="match status" value="1"/>
</dbReference>
<comment type="subcellular location">
    <subcellularLocation>
        <location evidence="1">Membrane</location>
    </subcellularLocation>
</comment>
<feature type="transmembrane region" description="Helical" evidence="5">
    <location>
        <begin position="159"/>
        <end position="180"/>
    </location>
</feature>
<dbReference type="GO" id="GO:0005506">
    <property type="term" value="F:iron ion binding"/>
    <property type="evidence" value="ECO:0007669"/>
    <property type="project" value="InterPro"/>
</dbReference>
<evidence type="ECO:0000256" key="4">
    <source>
        <dbReference type="ARBA" id="ARBA00023136"/>
    </source>
</evidence>
<keyword evidence="3 5" id="KW-1133">Transmembrane helix</keyword>
<protein>
    <submittedName>
        <fullName evidence="7">Sterol desaturase family protein</fullName>
    </submittedName>
</protein>
<feature type="domain" description="Fatty acid hydroxylase" evidence="6">
    <location>
        <begin position="97"/>
        <end position="233"/>
    </location>
</feature>
<dbReference type="InterPro" id="IPR006694">
    <property type="entry name" value="Fatty_acid_hydroxylase"/>
</dbReference>
<evidence type="ECO:0000256" key="1">
    <source>
        <dbReference type="ARBA" id="ARBA00004370"/>
    </source>
</evidence>
<organism evidence="7 8">
    <name type="scientific">Geomonas terrae</name>
    <dbReference type="NCBI Taxonomy" id="2562681"/>
    <lineage>
        <taxon>Bacteria</taxon>
        <taxon>Pseudomonadati</taxon>
        <taxon>Thermodesulfobacteriota</taxon>
        <taxon>Desulfuromonadia</taxon>
        <taxon>Geobacterales</taxon>
        <taxon>Geobacteraceae</taxon>
        <taxon>Geomonas</taxon>
    </lineage>
</organism>
<sequence>MARTVDPMRRELPRWLNAVLIVGTVATVAVMELRRPLRKEREDKLRRNGRNAAFALIAATTVGLAEKPAVVPLAHHVQKKGLGAVKLLGLPPWAEVALSVLLLDYTLFIWHVLTHKIPLLWRFHKPHHVDLDLDASTALRFHFGELLLSVPWRAAQVRLIGVSPFALAMWQTLTLMAILFHHSNVRLPHRVERRLCHLIVTPRMHGIHHSVVRGETDSNWSTIFSWPDHLHRTLKLNVLQDSVIIGVAGFQDPAQLTLGKTLGMPFVRQVEVEGPKREVLPIPPTVLAV</sequence>
<dbReference type="GO" id="GO:0016020">
    <property type="term" value="C:membrane"/>
    <property type="evidence" value="ECO:0007669"/>
    <property type="project" value="UniProtKB-SubCell"/>
</dbReference>
<evidence type="ECO:0000313" key="7">
    <source>
        <dbReference type="EMBL" id="TGU70085.1"/>
    </source>
</evidence>
<feature type="transmembrane region" description="Helical" evidence="5">
    <location>
        <begin position="12"/>
        <end position="31"/>
    </location>
</feature>
<evidence type="ECO:0000256" key="5">
    <source>
        <dbReference type="SAM" id="Phobius"/>
    </source>
</evidence>